<evidence type="ECO:0000256" key="12">
    <source>
        <dbReference type="PROSITE-ProRule" id="PRU01363"/>
    </source>
</evidence>
<dbReference type="Gene3D" id="3.10.129.110">
    <property type="entry name" value="Polyketide synthase dehydratase"/>
    <property type="match status" value="1"/>
</dbReference>
<keyword evidence="1" id="KW-0596">Phosphopantetheine</keyword>
<evidence type="ECO:0000256" key="4">
    <source>
        <dbReference type="ARBA" id="ARBA00022670"/>
    </source>
</evidence>
<dbReference type="Pfam" id="PF08659">
    <property type="entry name" value="KR"/>
    <property type="match status" value="1"/>
</dbReference>
<dbReference type="InterPro" id="IPR036736">
    <property type="entry name" value="ACP-like_sf"/>
</dbReference>
<keyword evidence="6" id="KW-0378">Hydrolase</keyword>
<dbReference type="InterPro" id="IPR014031">
    <property type="entry name" value="Ketoacyl_synth_C"/>
</dbReference>
<evidence type="ECO:0000256" key="2">
    <source>
        <dbReference type="ARBA" id="ARBA00022553"/>
    </source>
</evidence>
<keyword evidence="11" id="KW-0012">Acyltransferase</keyword>
<dbReference type="InterPro" id="IPR009081">
    <property type="entry name" value="PP-bd_ACP"/>
</dbReference>
<dbReference type="Gene3D" id="3.40.50.150">
    <property type="entry name" value="Vaccinia Virus protein VP39"/>
    <property type="match status" value="1"/>
</dbReference>
<dbReference type="InterPro" id="IPR020841">
    <property type="entry name" value="PKS_Beta-ketoAc_synthase_dom"/>
</dbReference>
<dbReference type="PROSITE" id="PS52019">
    <property type="entry name" value="PKS_MFAS_DH"/>
    <property type="match status" value="1"/>
</dbReference>
<dbReference type="InterPro" id="IPR020806">
    <property type="entry name" value="PKS_PP-bd"/>
</dbReference>
<dbReference type="InterPro" id="IPR016036">
    <property type="entry name" value="Malonyl_transacylase_ACP-bd"/>
</dbReference>
<dbReference type="PROSITE" id="PS52004">
    <property type="entry name" value="KS3_2"/>
    <property type="match status" value="1"/>
</dbReference>
<dbReference type="CDD" id="cd05195">
    <property type="entry name" value="enoyl_red"/>
    <property type="match status" value="1"/>
</dbReference>
<dbReference type="InterPro" id="IPR049900">
    <property type="entry name" value="PKS_mFAS_DH"/>
</dbReference>
<dbReference type="Pfam" id="PF21089">
    <property type="entry name" value="PKS_DH_N"/>
    <property type="match status" value="1"/>
</dbReference>
<dbReference type="Gene3D" id="3.40.50.720">
    <property type="entry name" value="NAD(P)-binding Rossmann-like Domain"/>
    <property type="match status" value="2"/>
</dbReference>
<dbReference type="OrthoDB" id="5129394at2759"/>
<dbReference type="SUPFAM" id="SSF53901">
    <property type="entry name" value="Thiolase-like"/>
    <property type="match status" value="1"/>
</dbReference>
<dbReference type="GO" id="GO:0016491">
    <property type="term" value="F:oxidoreductase activity"/>
    <property type="evidence" value="ECO:0007669"/>
    <property type="project" value="UniProtKB-KW"/>
</dbReference>
<feature type="domain" description="Ketosynthase family 3 (KS3)" evidence="14">
    <location>
        <begin position="5"/>
        <end position="423"/>
    </location>
</feature>
<feature type="region of interest" description="C-terminal hotdog fold" evidence="12">
    <location>
        <begin position="1044"/>
        <end position="1190"/>
    </location>
</feature>
<dbReference type="SMART" id="SM00827">
    <property type="entry name" value="PKS_AT"/>
    <property type="match status" value="1"/>
</dbReference>
<dbReference type="InterPro" id="IPR023828">
    <property type="entry name" value="Peptidase_S8_Ser-AS"/>
</dbReference>
<feature type="domain" description="PKS/mFAS DH" evidence="15">
    <location>
        <begin position="902"/>
        <end position="1190"/>
    </location>
</feature>
<evidence type="ECO:0000259" key="15">
    <source>
        <dbReference type="PROSITE" id="PS52019"/>
    </source>
</evidence>
<dbReference type="Pfam" id="PF02801">
    <property type="entry name" value="Ketoacyl-synt_C"/>
    <property type="match status" value="1"/>
</dbReference>
<dbReference type="InterPro" id="IPR029063">
    <property type="entry name" value="SAM-dependent_MTases_sf"/>
</dbReference>
<organism evidence="16 17">
    <name type="scientific">Ophiocordyceps australis</name>
    <dbReference type="NCBI Taxonomy" id="1399860"/>
    <lineage>
        <taxon>Eukaryota</taxon>
        <taxon>Fungi</taxon>
        <taxon>Dikarya</taxon>
        <taxon>Ascomycota</taxon>
        <taxon>Pezizomycotina</taxon>
        <taxon>Sordariomycetes</taxon>
        <taxon>Hypocreomycetidae</taxon>
        <taxon>Hypocreales</taxon>
        <taxon>Ophiocordycipitaceae</taxon>
        <taxon>Ophiocordyceps</taxon>
    </lineage>
</organism>
<dbReference type="PROSITE" id="PS50075">
    <property type="entry name" value="CARRIER"/>
    <property type="match status" value="1"/>
</dbReference>
<dbReference type="SUPFAM" id="SSF55048">
    <property type="entry name" value="Probable ACP-binding domain of malonyl-CoA ACP transacylase"/>
    <property type="match status" value="1"/>
</dbReference>
<dbReference type="CDD" id="cd02440">
    <property type="entry name" value="AdoMet_MTases"/>
    <property type="match status" value="1"/>
</dbReference>
<dbReference type="Proteomes" id="UP000226192">
    <property type="component" value="Unassembled WGS sequence"/>
</dbReference>
<dbReference type="GO" id="GO:0032259">
    <property type="term" value="P:methylation"/>
    <property type="evidence" value="ECO:0007669"/>
    <property type="project" value="UniProtKB-KW"/>
</dbReference>
<dbReference type="SMART" id="SM00825">
    <property type="entry name" value="PKS_KS"/>
    <property type="match status" value="1"/>
</dbReference>
<dbReference type="EMBL" id="NJET01000078">
    <property type="protein sequence ID" value="PHH62211.1"/>
    <property type="molecule type" value="Genomic_DNA"/>
</dbReference>
<dbReference type="InterPro" id="IPR001227">
    <property type="entry name" value="Ac_transferase_dom_sf"/>
</dbReference>
<dbReference type="PANTHER" id="PTHR43775:SF49">
    <property type="entry name" value="SYNTHASE, PUTATIVE (JCVI)-RELATED"/>
    <property type="match status" value="1"/>
</dbReference>
<dbReference type="PROSITE" id="PS00606">
    <property type="entry name" value="KS3_1"/>
    <property type="match status" value="1"/>
</dbReference>
<dbReference type="InterPro" id="IPR057326">
    <property type="entry name" value="KR_dom"/>
</dbReference>
<dbReference type="SMART" id="SM00822">
    <property type="entry name" value="PKS_KR"/>
    <property type="match status" value="1"/>
</dbReference>
<dbReference type="InterPro" id="IPR042104">
    <property type="entry name" value="PKS_dehydratase_sf"/>
</dbReference>
<evidence type="ECO:0000256" key="3">
    <source>
        <dbReference type="ARBA" id="ARBA00022603"/>
    </source>
</evidence>
<dbReference type="GO" id="GO:0006633">
    <property type="term" value="P:fatty acid biosynthetic process"/>
    <property type="evidence" value="ECO:0007669"/>
    <property type="project" value="InterPro"/>
</dbReference>
<dbReference type="SUPFAM" id="SSF53335">
    <property type="entry name" value="S-adenosyl-L-methionine-dependent methyltransferases"/>
    <property type="match status" value="1"/>
</dbReference>
<dbReference type="InterPro" id="IPR032821">
    <property type="entry name" value="PKS_assoc"/>
</dbReference>
<dbReference type="PROSITE" id="PS00138">
    <property type="entry name" value="SUBTILASE_SER"/>
    <property type="match status" value="1"/>
</dbReference>
<dbReference type="InterPro" id="IPR011032">
    <property type="entry name" value="GroES-like_sf"/>
</dbReference>
<dbReference type="CDD" id="cd00833">
    <property type="entry name" value="PKS"/>
    <property type="match status" value="1"/>
</dbReference>
<dbReference type="InterPro" id="IPR013968">
    <property type="entry name" value="PKS_KR"/>
</dbReference>
<dbReference type="SMART" id="SM00829">
    <property type="entry name" value="PKS_ER"/>
    <property type="match status" value="1"/>
</dbReference>
<name>A0A2C5Y5Q4_9HYPO</name>
<dbReference type="InterPro" id="IPR056501">
    <property type="entry name" value="NAD-bd_HRPKS_sdrA"/>
</dbReference>
<dbReference type="InterPro" id="IPR016039">
    <property type="entry name" value="Thiolase-like"/>
</dbReference>
<dbReference type="GO" id="GO:0031177">
    <property type="term" value="F:phosphopantetheine binding"/>
    <property type="evidence" value="ECO:0007669"/>
    <property type="project" value="InterPro"/>
</dbReference>
<dbReference type="InterPro" id="IPR020807">
    <property type="entry name" value="PKS_DH"/>
</dbReference>
<dbReference type="Gene3D" id="1.10.1200.10">
    <property type="entry name" value="ACP-like"/>
    <property type="match status" value="1"/>
</dbReference>
<dbReference type="SUPFAM" id="SSF51735">
    <property type="entry name" value="NAD(P)-binding Rossmann-fold domains"/>
    <property type="match status" value="2"/>
</dbReference>
<dbReference type="Gene3D" id="3.40.47.10">
    <property type="match status" value="1"/>
</dbReference>
<sequence length="2474" mass="272978">MAEPMQPIAIVGFGLRLPGGVSSAEEFWDLLINKKDSRCRVPSDRFNVDAFYNPEADQHALPSDMGYFIRDNLKHFDAHFFSMGHTEVERLDPQQRLLLEVVWECMENAGQSDWRGSQIGCFVGSFSNDFQGTSSAEPQATGGYHLTGTHDFALSNRVSYEYDLIGPSMTVKTACSSSLVSLDQACKSLLCGDCSGAIVAGSSLIFQPDLTLAIADAGALSPIGICKVFDAEADGYVRAEAINAVYIKLLGDAVRDGDPIRGVIRSTVSNADGKSSSFIIPSSAAQVALVRRAYEIAGIDDLSQTPLVECHGTGTQVGDSAEATAMANVFGTLPTFITSVKPNIGHAEGASGLNSLIKAVLALEHQVIPPNIHFSTPSPNIPFDQGKLKVPVEAVPWPKDRHARVSVNSFGIGGSNAHTIIDSAASFGYSCRKEPLLEHNGNDHAKGKAKDERPRLLVTSAKSAPSLEKRMQDLSAYFESHPDCVTDLAYTLGARRQHLSYRSFAVSKGEDETLTFQSVRPVLKNPIDVCFVFSGQGAQWSGMAKSLLQYPSFRHDVMLMDQALQASNEPPSWTLQEMLCADYIGHLINKSEYSQPLCTALQLALVNFYKRCGIVPLSVVGHSSGEIAAAYAAGAMSLEEAILNAHIRGLATALQARKGAMAAISLGRAQVVPFIVQGVELACENSPQSVTLSGDLDALEQTIQAIAEKLPATYVRKLHVETAYHSVHMQEIGSVYENRLKQRILNGKGPTIPFYSSVTGQRHIAKASLGPAYWRNNLEKPVLFNKSINSLLSNLEHDHDIIFLEIGPHATLEGPLRQILQQRKDINISYVASLCRNEDSSTSLLTSLGHLYSYGHTIDFSVVNPPASVLTNLPLYPWSHTQEYWEESRLSIAQRRRKHIYHELLGWQSPEAGDAQPMWRNVLRVNKVAWLCDHKVGKEILFPCAGYIAMLGEAIRQVTGSETYTLRNLVLKSAMVLEERDATEIITTMRPLRLTHSSNSPSWYEFCVSSFNGSSWTENCFTQGRAGHDEATWQLPQMLLGPYQRRVDAKHWYKQLQRLGMDFGPHFQQLTDITADPADTKAAATLSSRLVSQRAHYSVHPTVIDGCIQLCYAASIAGVIRRMERLAVPQMVSLVYVEPGEPEFVAQARAKRANHGKLTVSASVASLNSNKVVVSLTDVACAPIDVGQANDDSLPMASRLVWRPHIDLVDAATLVFRVPRREVMEAIERLCILGILQVADMLPRLSRPTGHLAKYSVWIQQHKEAAARGEWDWLTEDVRQWSCLPDKQRCSLRDESAKQVELLISPLVAQLCCRMSNEEIVRGLFAGTINPIQMMMDQAQLADFYKFFHDTFDLKELLLLMTHATPCLKVLEIGAGTGGTTESVLEALAPKDGPQLYSSYTFTDISAGFFPSAKERFKGYKGVNYQALDISQDPIQQDFKPACYDLIIASNVFHATPSLQQSLQNARLLLRPGGRLILQEIIAPTATRWLFTSFIMGYLPGWWLGEQDGRVEQPFVSLERWDMELREAGFTCNDSAVLDDNEPYQHIASIIATAAHATNPDRNVALVYKDNKTDFALQVARCLESQGFNMQWARLDDANAPTNQDVISFVDLEGPLFYNISEADFEAFKTWTTGMQSRPILWLTQSAQIGCSDPRYGTTLGVARSIRYELTPNFCTLELDKLDSKQVDATVEVFNRIRQQSSSDFYDAEQEFAVHDGLVHVCRFDWLHLRDELETVSKDNEPKRLAIAQLGQLDSLRWERYTMDADSGSLAADMVEVEVRCVGLNFKDVASAKGFLDEDNPRFGFEGAGVVGRIGSHIVHVKPGDRVLFIFDGTFADRLVLHRDVVVPMPHSLSFQEGVTLPGCFTTAIYSLMNIGQLSKGQSVLIHSACGGFGLAAIQICQMLGAEIYATVGSEEKVQYLVKTQGIPRERIFHSRDASFLAEVMRATANRGVDVVLNSLSGDLLDASWKCVAKQGKMMELGKRDLIGQGQVALEQFLGNRAYCGIDLMAVLYKDVGSLARMLKQAIDYYSQGKIKPLPYRVFDCWKVLDAFRYMQKGQHIGKIVVDMSSASQLPAMDCISQRPRLSSQATYLVVGGLGGVSKAVATWAVENGARSFVFLSRSAGKSVEDQSFLLELEAQGCRAVAVRGSVADMADVERAVEAAPSPIAGVWQLAMVLRDSPLFKMSHEEWLAALAPKVQGTWNLHKAFLHADLDFMVLFGSVTSLGGSMAQTNYSAANSFLDAFVQYRHSLGLPCSVIDCGQIDGIGYVHDRPALRAIKGQQDVVFLHEGQVLDALQVCMNRSRPCKIGGAPKGAYTSSGQFVVGFQSTRALSDEQSRFYWRRDIRMASFHQYEAANNKNSRDQGTNNFLDSVAAKPQMLLEPDSLRFVCDMISRVLCGFLLHPPDQVNTKSSLASMGLDSLVRAEFVLWWRKAFGVDVSAFAIANAENIENLAQLAMRLLQEKHGVAHKEPR</sequence>
<keyword evidence="4" id="KW-0645">Protease</keyword>
<dbReference type="SUPFAM" id="SSF47336">
    <property type="entry name" value="ACP-like"/>
    <property type="match status" value="1"/>
</dbReference>
<dbReference type="Pfam" id="PF00698">
    <property type="entry name" value="Acyl_transf_1"/>
    <property type="match status" value="1"/>
</dbReference>
<dbReference type="Gene3D" id="3.30.70.3290">
    <property type="match status" value="1"/>
</dbReference>
<dbReference type="GO" id="GO:0008168">
    <property type="term" value="F:methyltransferase activity"/>
    <property type="evidence" value="ECO:0007669"/>
    <property type="project" value="UniProtKB-KW"/>
</dbReference>
<dbReference type="FunFam" id="3.40.50.720:FF:000209">
    <property type="entry name" value="Polyketide synthase Pks12"/>
    <property type="match status" value="1"/>
</dbReference>
<keyword evidence="7" id="KW-0720">Serine protease</keyword>
<dbReference type="Gene3D" id="3.90.180.10">
    <property type="entry name" value="Medium-chain alcohol dehydrogenases, catalytic domain"/>
    <property type="match status" value="1"/>
</dbReference>
<accession>A0A2C5Y5Q4</accession>
<dbReference type="InterPro" id="IPR016035">
    <property type="entry name" value="Acyl_Trfase/lysoPLipase"/>
</dbReference>
<dbReference type="GO" id="GO:0044550">
    <property type="term" value="P:secondary metabolite biosynthetic process"/>
    <property type="evidence" value="ECO:0007669"/>
    <property type="project" value="TreeGrafter"/>
</dbReference>
<dbReference type="InterPro" id="IPR049552">
    <property type="entry name" value="PKS_DH_N"/>
</dbReference>
<dbReference type="SMART" id="SM00826">
    <property type="entry name" value="PKS_DH"/>
    <property type="match status" value="1"/>
</dbReference>
<comment type="caution">
    <text evidence="16">The sequence shown here is derived from an EMBL/GenBank/DDBJ whole genome shotgun (WGS) entry which is preliminary data.</text>
</comment>
<dbReference type="Pfam" id="PF00109">
    <property type="entry name" value="ketoacyl-synt"/>
    <property type="match status" value="1"/>
</dbReference>
<dbReference type="STRING" id="1399860.A0A2C5Y5Q4"/>
<dbReference type="GO" id="GO:0008236">
    <property type="term" value="F:serine-type peptidase activity"/>
    <property type="evidence" value="ECO:0007669"/>
    <property type="project" value="UniProtKB-KW"/>
</dbReference>
<reference evidence="16 17" key="1">
    <citation type="submission" date="2017-06" db="EMBL/GenBank/DDBJ databases">
        <title>Ant-infecting Ophiocordyceps genomes reveal a high diversity of potential behavioral manipulation genes and a possible major role for enterotoxins.</title>
        <authorList>
            <person name="De Bekker C."/>
            <person name="Evans H.C."/>
            <person name="Brachmann A."/>
            <person name="Hughes D.P."/>
        </authorList>
    </citation>
    <scope>NUCLEOTIDE SEQUENCE [LARGE SCALE GENOMIC DNA]</scope>
    <source>
        <strain evidence="16 17">Map64</strain>
    </source>
</reference>
<dbReference type="InterPro" id="IPR036291">
    <property type="entry name" value="NAD(P)-bd_dom_sf"/>
</dbReference>
<evidence type="ECO:0000256" key="5">
    <source>
        <dbReference type="ARBA" id="ARBA00022679"/>
    </source>
</evidence>
<dbReference type="GO" id="GO:1901336">
    <property type="term" value="P:lactone biosynthetic process"/>
    <property type="evidence" value="ECO:0007669"/>
    <property type="project" value="UniProtKB-ARBA"/>
</dbReference>
<dbReference type="InterPro" id="IPR014030">
    <property type="entry name" value="Ketoacyl_synth_N"/>
</dbReference>
<feature type="domain" description="Carrier" evidence="13">
    <location>
        <begin position="2384"/>
        <end position="2462"/>
    </location>
</feature>
<dbReference type="InterPro" id="IPR013217">
    <property type="entry name" value="Methyltransf_12"/>
</dbReference>
<feature type="active site" description="Proton donor; for dehydratase activity" evidence="12">
    <location>
        <position position="1105"/>
    </location>
</feature>
<dbReference type="Pfam" id="PF08240">
    <property type="entry name" value="ADH_N"/>
    <property type="match status" value="1"/>
</dbReference>
<evidence type="ECO:0000313" key="16">
    <source>
        <dbReference type="EMBL" id="PHH62211.1"/>
    </source>
</evidence>
<dbReference type="InterPro" id="IPR050091">
    <property type="entry name" value="PKS_NRPS_Biosynth_Enz"/>
</dbReference>
<evidence type="ECO:0000313" key="17">
    <source>
        <dbReference type="Proteomes" id="UP000226192"/>
    </source>
</evidence>
<evidence type="ECO:0000256" key="10">
    <source>
        <dbReference type="ARBA" id="ARBA00023268"/>
    </source>
</evidence>
<keyword evidence="5" id="KW-0808">Transferase</keyword>
<dbReference type="GO" id="GO:0004315">
    <property type="term" value="F:3-oxoacyl-[acyl-carrier-protein] synthase activity"/>
    <property type="evidence" value="ECO:0007669"/>
    <property type="project" value="InterPro"/>
</dbReference>
<dbReference type="InterPro" id="IPR014043">
    <property type="entry name" value="Acyl_transferase_dom"/>
</dbReference>
<keyword evidence="17" id="KW-1185">Reference proteome</keyword>
<dbReference type="Pfam" id="PF13602">
    <property type="entry name" value="ADH_zinc_N_2"/>
    <property type="match status" value="1"/>
</dbReference>
<dbReference type="InterPro" id="IPR020843">
    <property type="entry name" value="ER"/>
</dbReference>
<evidence type="ECO:0000256" key="6">
    <source>
        <dbReference type="ARBA" id="ARBA00022801"/>
    </source>
</evidence>
<dbReference type="Gene3D" id="3.40.366.10">
    <property type="entry name" value="Malonyl-Coenzyme A Acyl Carrier Protein, domain 2"/>
    <property type="match status" value="1"/>
</dbReference>
<dbReference type="Pfam" id="PF23114">
    <property type="entry name" value="NAD-bd_HRPKS_sdrA"/>
    <property type="match status" value="1"/>
</dbReference>
<dbReference type="InterPro" id="IPR013154">
    <property type="entry name" value="ADH-like_N"/>
</dbReference>
<evidence type="ECO:0000256" key="1">
    <source>
        <dbReference type="ARBA" id="ARBA00022450"/>
    </source>
</evidence>
<evidence type="ECO:0000259" key="14">
    <source>
        <dbReference type="PROSITE" id="PS52004"/>
    </source>
</evidence>
<dbReference type="InterPro" id="IPR018201">
    <property type="entry name" value="Ketoacyl_synth_AS"/>
</dbReference>
<dbReference type="SUPFAM" id="SSF52151">
    <property type="entry name" value="FabD/lysophospholipase-like"/>
    <property type="match status" value="1"/>
</dbReference>
<feature type="active site" description="Proton acceptor; for dehydratase activity" evidence="12">
    <location>
        <position position="934"/>
    </location>
</feature>
<evidence type="ECO:0000259" key="13">
    <source>
        <dbReference type="PROSITE" id="PS50075"/>
    </source>
</evidence>
<dbReference type="Pfam" id="PF00550">
    <property type="entry name" value="PP-binding"/>
    <property type="match status" value="1"/>
</dbReference>
<evidence type="ECO:0000256" key="11">
    <source>
        <dbReference type="ARBA" id="ARBA00023315"/>
    </source>
</evidence>
<dbReference type="GO" id="GO:0006508">
    <property type="term" value="P:proteolysis"/>
    <property type="evidence" value="ECO:0007669"/>
    <property type="project" value="UniProtKB-KW"/>
</dbReference>
<gene>
    <name evidence="16" type="ORF">CDD81_7338</name>
</gene>
<keyword evidence="3" id="KW-0489">Methyltransferase</keyword>
<keyword evidence="9" id="KW-0560">Oxidoreductase</keyword>
<dbReference type="Pfam" id="PF16197">
    <property type="entry name" value="KAsynt_C_assoc"/>
    <property type="match status" value="1"/>
</dbReference>
<proteinExistence type="predicted"/>
<dbReference type="InterPro" id="IPR049551">
    <property type="entry name" value="PKS_DH_C"/>
</dbReference>
<dbReference type="Pfam" id="PF14765">
    <property type="entry name" value="PS-DH"/>
    <property type="match status" value="1"/>
</dbReference>
<dbReference type="SUPFAM" id="SSF50129">
    <property type="entry name" value="GroES-like"/>
    <property type="match status" value="1"/>
</dbReference>
<dbReference type="Pfam" id="PF08242">
    <property type="entry name" value="Methyltransf_12"/>
    <property type="match status" value="1"/>
</dbReference>
<keyword evidence="10" id="KW-0511">Multifunctional enzyme</keyword>
<evidence type="ECO:0000256" key="9">
    <source>
        <dbReference type="ARBA" id="ARBA00023002"/>
    </source>
</evidence>
<protein>
    <submittedName>
        <fullName evidence="16">Uncharacterized protein</fullName>
    </submittedName>
</protein>
<feature type="region of interest" description="N-terminal hotdog fold" evidence="12">
    <location>
        <begin position="902"/>
        <end position="1031"/>
    </location>
</feature>
<dbReference type="SMART" id="SM00823">
    <property type="entry name" value="PKS_PP"/>
    <property type="match status" value="1"/>
</dbReference>
<keyword evidence="8" id="KW-0521">NADP</keyword>
<keyword evidence="2" id="KW-0597">Phosphoprotein</keyword>
<dbReference type="PANTHER" id="PTHR43775">
    <property type="entry name" value="FATTY ACID SYNTHASE"/>
    <property type="match status" value="1"/>
</dbReference>
<evidence type="ECO:0000256" key="8">
    <source>
        <dbReference type="ARBA" id="ARBA00022857"/>
    </source>
</evidence>
<dbReference type="GO" id="GO:0004312">
    <property type="term" value="F:fatty acid synthase activity"/>
    <property type="evidence" value="ECO:0007669"/>
    <property type="project" value="TreeGrafter"/>
</dbReference>
<evidence type="ECO:0000256" key="7">
    <source>
        <dbReference type="ARBA" id="ARBA00022825"/>
    </source>
</evidence>